<feature type="transmembrane region" description="Helical" evidence="1">
    <location>
        <begin position="243"/>
        <end position="260"/>
    </location>
</feature>
<proteinExistence type="predicted"/>
<dbReference type="PANTHER" id="PTHR20992">
    <property type="entry name" value="AT15442P-RELATED"/>
    <property type="match status" value="1"/>
</dbReference>
<feature type="transmembrane region" description="Helical" evidence="1">
    <location>
        <begin position="139"/>
        <end position="157"/>
    </location>
</feature>
<organism evidence="2 3">
    <name type="scientific">Geodermatophilus saharensis</name>
    <dbReference type="NCBI Taxonomy" id="1137994"/>
    <lineage>
        <taxon>Bacteria</taxon>
        <taxon>Bacillati</taxon>
        <taxon>Actinomycetota</taxon>
        <taxon>Actinomycetes</taxon>
        <taxon>Geodermatophilales</taxon>
        <taxon>Geodermatophilaceae</taxon>
        <taxon>Geodermatophilus</taxon>
    </lineage>
</organism>
<feature type="transmembrane region" description="Helical" evidence="1">
    <location>
        <begin position="198"/>
        <end position="223"/>
    </location>
</feature>
<dbReference type="AlphaFoldDB" id="A0A239B325"/>
<dbReference type="InterPro" id="IPR005240">
    <property type="entry name" value="DUF389"/>
</dbReference>
<dbReference type="Pfam" id="PF04087">
    <property type="entry name" value="DUF389"/>
    <property type="match status" value="1"/>
</dbReference>
<dbReference type="EMBL" id="FZOH01000002">
    <property type="protein sequence ID" value="SNS02200.1"/>
    <property type="molecule type" value="Genomic_DNA"/>
</dbReference>
<feature type="transmembrane region" description="Helical" evidence="1">
    <location>
        <begin position="163"/>
        <end position="186"/>
    </location>
</feature>
<feature type="transmembrane region" description="Helical" evidence="1">
    <location>
        <begin position="267"/>
        <end position="290"/>
    </location>
</feature>
<evidence type="ECO:0000313" key="3">
    <source>
        <dbReference type="Proteomes" id="UP000198386"/>
    </source>
</evidence>
<protein>
    <submittedName>
        <fullName evidence="2">Uncharacterized hydrophobic domain-containing protein</fullName>
    </submittedName>
</protein>
<keyword evidence="3" id="KW-1185">Reference proteome</keyword>
<dbReference type="Proteomes" id="UP000198386">
    <property type="component" value="Unassembled WGS sequence"/>
</dbReference>
<name>A0A239B325_9ACTN</name>
<reference evidence="3" key="1">
    <citation type="submission" date="2017-06" db="EMBL/GenBank/DDBJ databases">
        <authorList>
            <person name="Varghese N."/>
            <person name="Submissions S."/>
        </authorList>
    </citation>
    <scope>NUCLEOTIDE SEQUENCE [LARGE SCALE GENOMIC DNA]</scope>
    <source>
        <strain evidence="3">DSM 45423</strain>
    </source>
</reference>
<dbReference type="PANTHER" id="PTHR20992:SF9">
    <property type="entry name" value="AT15442P-RELATED"/>
    <property type="match status" value="1"/>
</dbReference>
<sequence length="345" mass="35228">MRIASPAASAVCGAVSSGRTPRVLLHLRVTVPPDRTDDVRDLFDRCPGTAHLAVLPGASVSPAGDLVLADVARESADALVAGLRELHVDRDGGITVEAVDTAVSASAERAEEAAPGDGSDAVVWEQVVRTTAADSSLSVSYLSFLTIATLLAAVAVVNDSAVLLIGAMVLGPEFAPLAGLAVALVHGRRSVARSAGRALGVGFLVAIAVTTVVTLTGRLLGWFGPEVLTMARPQTVFITEPDHWSLVVAVLAGIAGVLSLTSAKSAALVGVFISVTTVPAAADMAVSLALGSGGEFARAALQLGINLVGIVAAAVVTLALQRVLWRRVPQIVPRVQTTARTELRA</sequence>
<gene>
    <name evidence="2" type="ORF">SAMN04488107_0889</name>
</gene>
<evidence type="ECO:0000256" key="1">
    <source>
        <dbReference type="SAM" id="Phobius"/>
    </source>
</evidence>
<keyword evidence="1" id="KW-0472">Membrane</keyword>
<evidence type="ECO:0000313" key="2">
    <source>
        <dbReference type="EMBL" id="SNS02200.1"/>
    </source>
</evidence>
<keyword evidence="1" id="KW-0812">Transmembrane</keyword>
<feature type="transmembrane region" description="Helical" evidence="1">
    <location>
        <begin position="296"/>
        <end position="320"/>
    </location>
</feature>
<accession>A0A239B325</accession>
<keyword evidence="1" id="KW-1133">Transmembrane helix</keyword>